<name>A0A2P5CIP0_TREOI</name>
<gene>
    <name evidence="1" type="ORF">TorRG33x02_283280</name>
</gene>
<comment type="caution">
    <text evidence="1">The sequence shown here is derived from an EMBL/GenBank/DDBJ whole genome shotgun (WGS) entry which is preliminary data.</text>
</comment>
<evidence type="ECO:0000313" key="1">
    <source>
        <dbReference type="EMBL" id="PON60909.1"/>
    </source>
</evidence>
<sequence>MARFQIVIPGWERETNSDSVAVNGQESHAYTSTIHLPSIEAIDLLGNYFNGSGIRNKNSSLGELNLEENLFSGNILPGLGNCSSLENLYLGANYLTCSAPKIIFGL</sequence>
<accession>A0A2P5CIP0</accession>
<organism evidence="1 2">
    <name type="scientific">Trema orientale</name>
    <name type="common">Charcoal tree</name>
    <name type="synonym">Celtis orientalis</name>
    <dbReference type="NCBI Taxonomy" id="63057"/>
    <lineage>
        <taxon>Eukaryota</taxon>
        <taxon>Viridiplantae</taxon>
        <taxon>Streptophyta</taxon>
        <taxon>Embryophyta</taxon>
        <taxon>Tracheophyta</taxon>
        <taxon>Spermatophyta</taxon>
        <taxon>Magnoliopsida</taxon>
        <taxon>eudicotyledons</taxon>
        <taxon>Gunneridae</taxon>
        <taxon>Pentapetalae</taxon>
        <taxon>rosids</taxon>
        <taxon>fabids</taxon>
        <taxon>Rosales</taxon>
        <taxon>Cannabaceae</taxon>
        <taxon>Trema</taxon>
    </lineage>
</organism>
<reference evidence="2" key="1">
    <citation type="submission" date="2016-06" db="EMBL/GenBank/DDBJ databases">
        <title>Parallel loss of symbiosis genes in relatives of nitrogen-fixing non-legume Parasponia.</title>
        <authorList>
            <person name="Van Velzen R."/>
            <person name="Holmer R."/>
            <person name="Bu F."/>
            <person name="Rutten L."/>
            <person name="Van Zeijl A."/>
            <person name="Liu W."/>
            <person name="Santuari L."/>
            <person name="Cao Q."/>
            <person name="Sharma T."/>
            <person name="Shen D."/>
            <person name="Roswanjaya Y."/>
            <person name="Wardhani T."/>
            <person name="Kalhor M.S."/>
            <person name="Jansen J."/>
            <person name="Van den Hoogen J."/>
            <person name="Gungor B."/>
            <person name="Hartog M."/>
            <person name="Hontelez J."/>
            <person name="Verver J."/>
            <person name="Yang W.-C."/>
            <person name="Schijlen E."/>
            <person name="Repin R."/>
            <person name="Schilthuizen M."/>
            <person name="Schranz E."/>
            <person name="Heidstra R."/>
            <person name="Miyata K."/>
            <person name="Fedorova E."/>
            <person name="Kohlen W."/>
            <person name="Bisseling T."/>
            <person name="Smit S."/>
            <person name="Geurts R."/>
        </authorList>
    </citation>
    <scope>NUCLEOTIDE SEQUENCE [LARGE SCALE GENOMIC DNA]</scope>
    <source>
        <strain evidence="2">cv. RG33-2</strain>
    </source>
</reference>
<dbReference type="EMBL" id="JXTC01000360">
    <property type="protein sequence ID" value="PON60909.1"/>
    <property type="molecule type" value="Genomic_DNA"/>
</dbReference>
<dbReference type="AlphaFoldDB" id="A0A2P5CIP0"/>
<evidence type="ECO:0000313" key="2">
    <source>
        <dbReference type="Proteomes" id="UP000237000"/>
    </source>
</evidence>
<proteinExistence type="predicted"/>
<dbReference type="SUPFAM" id="SSF52058">
    <property type="entry name" value="L domain-like"/>
    <property type="match status" value="1"/>
</dbReference>
<keyword evidence="2" id="KW-1185">Reference proteome</keyword>
<dbReference type="InterPro" id="IPR032675">
    <property type="entry name" value="LRR_dom_sf"/>
</dbReference>
<dbReference type="Gene3D" id="3.80.10.10">
    <property type="entry name" value="Ribonuclease Inhibitor"/>
    <property type="match status" value="1"/>
</dbReference>
<protein>
    <submittedName>
        <fullName evidence="1">LRR domain containing protein</fullName>
    </submittedName>
</protein>
<dbReference type="InParanoid" id="A0A2P5CIP0"/>
<dbReference type="OrthoDB" id="10482118at2759"/>
<dbReference type="Proteomes" id="UP000237000">
    <property type="component" value="Unassembled WGS sequence"/>
</dbReference>